<protein>
    <submittedName>
        <fullName evidence="1">FAD-binding domain-containing protein</fullName>
    </submittedName>
</protein>
<comment type="caution">
    <text evidence="1">The sequence shown here is derived from an EMBL/GenBank/DDBJ whole genome shotgun (WGS) entry which is preliminary data.</text>
</comment>
<evidence type="ECO:0000313" key="1">
    <source>
        <dbReference type="EMBL" id="KAI4866571.1"/>
    </source>
</evidence>
<sequence>MARLAFIAVLSLASLALAQTIQDGTEATEENVAPAVEEVQVDAASSGIDYFPFESSQLTGDIITNLTNYNLSNVEVFDFSDADNALERRTTRVCKTYPGEKGWPARPIWFLLNILLGGALIEGVPTAAPCYSNWPQYDEAKCAAVTSEWGTPSYQLSQPLGIQYYVFEGVSCLPPSLTRTNATCTLGGMPSYVVKATNVAQVQLAVNFARNLNLRLIVKNKGHDFKAKSSGAGALSVWTNAFSSIQYLGSTYTHGPSGYKGPAFKIGSGVQALSLYQAADKLGLHIVGGNTRTVGIGGGYIAGGGHSPLMSMYGMAADQVLSMEVVLPNGRFVSVDEKTYPDLFFALRGGGGSTWGIVTSLVIRAYPKKPVSTLTYSFGIGGDISKEAFWKGIDAVFAKFPEYADKGMYSYWSIACFGDCSFAMTPQWGNDMDSAALGTLSTPLFNELAALGINVTDAVYTNYDGVISAIDGTWSAESEQGGVWNFNTASRLFPRSNWEDPTKLAAQTAALRTSVEAAGMILGYNVKAADNPSLNQTNAVNPAWRQTLLHALLGVTWSQEATPGDIAAANKNLVKMMQSWRDASPGAGAYLNEADINEPDWQQAFYGSNYAYLYQLKQKYDPWGLMWAPTAVGSEDWYITGQVDYYPTQNGKLCPK</sequence>
<dbReference type="Proteomes" id="UP001497700">
    <property type="component" value="Unassembled WGS sequence"/>
</dbReference>
<accession>A0ACB9Z451</accession>
<proteinExistence type="predicted"/>
<organism evidence="1 2">
    <name type="scientific">Hypoxylon rubiginosum</name>
    <dbReference type="NCBI Taxonomy" id="110542"/>
    <lineage>
        <taxon>Eukaryota</taxon>
        <taxon>Fungi</taxon>
        <taxon>Dikarya</taxon>
        <taxon>Ascomycota</taxon>
        <taxon>Pezizomycotina</taxon>
        <taxon>Sordariomycetes</taxon>
        <taxon>Xylariomycetidae</taxon>
        <taxon>Xylariales</taxon>
        <taxon>Hypoxylaceae</taxon>
        <taxon>Hypoxylon</taxon>
    </lineage>
</organism>
<gene>
    <name evidence="1" type="ORF">F4820DRAFT_416502</name>
</gene>
<name>A0ACB9Z451_9PEZI</name>
<evidence type="ECO:0000313" key="2">
    <source>
        <dbReference type="Proteomes" id="UP001497700"/>
    </source>
</evidence>
<dbReference type="EMBL" id="MU393457">
    <property type="protein sequence ID" value="KAI4866571.1"/>
    <property type="molecule type" value="Genomic_DNA"/>
</dbReference>
<keyword evidence="2" id="KW-1185">Reference proteome</keyword>
<reference evidence="1 2" key="1">
    <citation type="journal article" date="2022" name="New Phytol.">
        <title>Ecological generalism drives hyperdiversity of secondary metabolite gene clusters in xylarialean endophytes.</title>
        <authorList>
            <person name="Franco M.E.E."/>
            <person name="Wisecaver J.H."/>
            <person name="Arnold A.E."/>
            <person name="Ju Y.M."/>
            <person name="Slot J.C."/>
            <person name="Ahrendt S."/>
            <person name="Moore L.P."/>
            <person name="Eastman K.E."/>
            <person name="Scott K."/>
            <person name="Konkel Z."/>
            <person name="Mondo S.J."/>
            <person name="Kuo A."/>
            <person name="Hayes R.D."/>
            <person name="Haridas S."/>
            <person name="Andreopoulos B."/>
            <person name="Riley R."/>
            <person name="LaButti K."/>
            <person name="Pangilinan J."/>
            <person name="Lipzen A."/>
            <person name="Amirebrahimi M."/>
            <person name="Yan J."/>
            <person name="Adam C."/>
            <person name="Keymanesh K."/>
            <person name="Ng V."/>
            <person name="Louie K."/>
            <person name="Northen T."/>
            <person name="Drula E."/>
            <person name="Henrissat B."/>
            <person name="Hsieh H.M."/>
            <person name="Youens-Clark K."/>
            <person name="Lutzoni F."/>
            <person name="Miadlikowska J."/>
            <person name="Eastwood D.C."/>
            <person name="Hamelin R.C."/>
            <person name="Grigoriev I.V."/>
            <person name="U'Ren J.M."/>
        </authorList>
    </citation>
    <scope>NUCLEOTIDE SEQUENCE [LARGE SCALE GENOMIC DNA]</scope>
    <source>
        <strain evidence="1 2">CBS 119005</strain>
    </source>
</reference>